<dbReference type="WBParaSite" id="HDID_0000588901-mRNA-1">
    <property type="protein sequence ID" value="HDID_0000588901-mRNA-1"/>
    <property type="gene ID" value="HDID_0000588901"/>
</dbReference>
<gene>
    <name evidence="1" type="ORF">HDID_LOCUS5887</name>
</gene>
<dbReference type="EMBL" id="UYSG01003646">
    <property type="protein sequence ID" value="VDL58205.1"/>
    <property type="molecule type" value="Genomic_DNA"/>
</dbReference>
<name>A0A0R3SLS4_HYMDI</name>
<proteinExistence type="predicted"/>
<evidence type="ECO:0000313" key="1">
    <source>
        <dbReference type="EMBL" id="VDL58205.1"/>
    </source>
</evidence>
<dbReference type="Proteomes" id="UP000274504">
    <property type="component" value="Unassembled WGS sequence"/>
</dbReference>
<dbReference type="AlphaFoldDB" id="A0A0R3SLS4"/>
<evidence type="ECO:0000313" key="2">
    <source>
        <dbReference type="Proteomes" id="UP000274504"/>
    </source>
</evidence>
<organism evidence="3">
    <name type="scientific">Hymenolepis diminuta</name>
    <name type="common">Rat tapeworm</name>
    <dbReference type="NCBI Taxonomy" id="6216"/>
    <lineage>
        <taxon>Eukaryota</taxon>
        <taxon>Metazoa</taxon>
        <taxon>Spiralia</taxon>
        <taxon>Lophotrochozoa</taxon>
        <taxon>Platyhelminthes</taxon>
        <taxon>Cestoda</taxon>
        <taxon>Eucestoda</taxon>
        <taxon>Cyclophyllidea</taxon>
        <taxon>Hymenolepididae</taxon>
        <taxon>Hymenolepis</taxon>
    </lineage>
</organism>
<accession>A0A0R3SLS4</accession>
<reference evidence="1 2" key="2">
    <citation type="submission" date="2018-11" db="EMBL/GenBank/DDBJ databases">
        <authorList>
            <consortium name="Pathogen Informatics"/>
        </authorList>
    </citation>
    <scope>NUCLEOTIDE SEQUENCE [LARGE SCALE GENOMIC DNA]</scope>
</reference>
<protein>
    <submittedName>
        <fullName evidence="3">I/LWEQ domain-containing protein</fullName>
    </submittedName>
</protein>
<sequence length="104" mass="11141">MLTKEVASTTANLVKHAKSAAVAISHEATELANTETDSTDMANQRDNKVAFLRDAQGHLVQAATHAGKTTSRLVTSAKVAVCTMEQPASQRQLIGCVKQRHVSR</sequence>
<evidence type="ECO:0000313" key="3">
    <source>
        <dbReference type="WBParaSite" id="HDID_0000588901-mRNA-1"/>
    </source>
</evidence>
<dbReference type="STRING" id="6216.A0A0R3SLS4"/>
<reference evidence="3" key="1">
    <citation type="submission" date="2017-02" db="UniProtKB">
        <authorList>
            <consortium name="WormBaseParasite"/>
        </authorList>
    </citation>
    <scope>IDENTIFICATION</scope>
</reference>